<dbReference type="Proteomes" id="UP001596403">
    <property type="component" value="Unassembled WGS sequence"/>
</dbReference>
<comment type="caution">
    <text evidence="1">The sequence shown here is derived from an EMBL/GenBank/DDBJ whole genome shotgun (WGS) entry which is preliminary data.</text>
</comment>
<proteinExistence type="predicted"/>
<evidence type="ECO:0000313" key="1">
    <source>
        <dbReference type="EMBL" id="MFC6641338.1"/>
    </source>
</evidence>
<reference evidence="2" key="1">
    <citation type="journal article" date="2019" name="Int. J. Syst. Evol. Microbiol.">
        <title>The Global Catalogue of Microorganisms (GCM) 10K type strain sequencing project: providing services to taxonomists for standard genome sequencing and annotation.</title>
        <authorList>
            <consortium name="The Broad Institute Genomics Platform"/>
            <consortium name="The Broad Institute Genome Sequencing Center for Infectious Disease"/>
            <person name="Wu L."/>
            <person name="Ma J."/>
        </authorList>
    </citation>
    <scope>NUCLEOTIDE SEQUENCE [LARGE SCALE GENOMIC DNA]</scope>
    <source>
        <strain evidence="2">NBRC 111368</strain>
    </source>
</reference>
<accession>A0ABW1YXQ9</accession>
<keyword evidence="2" id="KW-1185">Reference proteome</keyword>
<evidence type="ECO:0000313" key="2">
    <source>
        <dbReference type="Proteomes" id="UP001596403"/>
    </source>
</evidence>
<organism evidence="1 2">
    <name type="scientific">Sulfitobacter profundi</name>
    <dbReference type="NCBI Taxonomy" id="2679961"/>
    <lineage>
        <taxon>Bacteria</taxon>
        <taxon>Pseudomonadati</taxon>
        <taxon>Pseudomonadota</taxon>
        <taxon>Alphaproteobacteria</taxon>
        <taxon>Rhodobacterales</taxon>
        <taxon>Roseobacteraceae</taxon>
        <taxon>Sulfitobacter</taxon>
    </lineage>
</organism>
<name>A0ABW1YXQ9_9RHOB</name>
<sequence>MNRSSNTGTTAHAVVTNPEHFHTRPAILACAWDILMAERGKRVDLDRLGPPAHIVKAEPFNRVLADFDSRTPRLIARIRHHVAHSTGGDAA</sequence>
<dbReference type="EMBL" id="JBHSWA010000001">
    <property type="protein sequence ID" value="MFC6641338.1"/>
    <property type="molecule type" value="Genomic_DNA"/>
</dbReference>
<protein>
    <submittedName>
        <fullName evidence="1">Uncharacterized protein</fullName>
    </submittedName>
</protein>
<gene>
    <name evidence="1" type="ORF">ACFQAU_05835</name>
</gene>
<dbReference type="RefSeq" id="WP_132447084.1">
    <property type="nucleotide sequence ID" value="NZ_JBHSWA010000001.1"/>
</dbReference>